<keyword evidence="1" id="KW-1133">Transmembrane helix</keyword>
<reference evidence="2" key="1">
    <citation type="submission" date="2021-10" db="EMBL/GenBank/DDBJ databases">
        <title>Tropical sea cucumber genome reveals ecological adaptation and Cuvierian tubules defense mechanism.</title>
        <authorList>
            <person name="Chen T."/>
        </authorList>
    </citation>
    <scope>NUCLEOTIDE SEQUENCE</scope>
    <source>
        <strain evidence="2">Nanhai2018</strain>
        <tissue evidence="2">Muscle</tissue>
    </source>
</reference>
<feature type="transmembrane region" description="Helical" evidence="1">
    <location>
        <begin position="31"/>
        <end position="52"/>
    </location>
</feature>
<name>A0A9Q1BM47_HOLLE</name>
<protein>
    <submittedName>
        <fullName evidence="2">Uncharacterized protein</fullName>
    </submittedName>
</protein>
<feature type="transmembrane region" description="Helical" evidence="1">
    <location>
        <begin position="130"/>
        <end position="147"/>
    </location>
</feature>
<dbReference type="AlphaFoldDB" id="A0A9Q1BM47"/>
<feature type="transmembrane region" description="Helical" evidence="1">
    <location>
        <begin position="7"/>
        <end position="25"/>
    </location>
</feature>
<accession>A0A9Q1BM47</accession>
<evidence type="ECO:0000313" key="2">
    <source>
        <dbReference type="EMBL" id="KAJ8029046.1"/>
    </source>
</evidence>
<keyword evidence="3" id="KW-1185">Reference proteome</keyword>
<proteinExistence type="predicted"/>
<organism evidence="2 3">
    <name type="scientific">Holothuria leucospilota</name>
    <name type="common">Black long sea cucumber</name>
    <name type="synonym">Mertensiothuria leucospilota</name>
    <dbReference type="NCBI Taxonomy" id="206669"/>
    <lineage>
        <taxon>Eukaryota</taxon>
        <taxon>Metazoa</taxon>
        <taxon>Echinodermata</taxon>
        <taxon>Eleutherozoa</taxon>
        <taxon>Echinozoa</taxon>
        <taxon>Holothuroidea</taxon>
        <taxon>Aspidochirotacea</taxon>
        <taxon>Aspidochirotida</taxon>
        <taxon>Holothuriidae</taxon>
        <taxon>Holothuria</taxon>
    </lineage>
</organism>
<dbReference type="EMBL" id="JAIZAY010000014">
    <property type="protein sequence ID" value="KAJ8029046.1"/>
    <property type="molecule type" value="Genomic_DNA"/>
</dbReference>
<evidence type="ECO:0000256" key="1">
    <source>
        <dbReference type="SAM" id="Phobius"/>
    </source>
</evidence>
<evidence type="ECO:0000313" key="3">
    <source>
        <dbReference type="Proteomes" id="UP001152320"/>
    </source>
</evidence>
<dbReference type="Proteomes" id="UP001152320">
    <property type="component" value="Chromosome 14"/>
</dbReference>
<comment type="caution">
    <text evidence="2">The sequence shown here is derived from an EMBL/GenBank/DDBJ whole genome shotgun (WGS) entry which is preliminary data.</text>
</comment>
<gene>
    <name evidence="2" type="ORF">HOLleu_28340</name>
</gene>
<sequence>MISIDNTHLITCIISVTIYIMYTFIIRNVTIFSFIISFHHINMTYSFIFTLVRCQNDVVCVTDLSLNDIRSLKASLKWLTRNRICWRERTRLRSTVTCCATTIAIFLIWPTKLTLVLSLTHFTKLMDECILISQICHFLQFVSLIFLKIRWESRRLPLDEKPILL</sequence>
<keyword evidence="1" id="KW-0472">Membrane</keyword>
<keyword evidence="1" id="KW-0812">Transmembrane</keyword>
<feature type="transmembrane region" description="Helical" evidence="1">
    <location>
        <begin position="92"/>
        <end position="110"/>
    </location>
</feature>